<evidence type="ECO:0000256" key="12">
    <source>
        <dbReference type="ARBA" id="ARBA00022695"/>
    </source>
</evidence>
<dbReference type="PANTHER" id="PTHR46382:SF1">
    <property type="entry name" value="PHOSPHATIDATE CYTIDYLYLTRANSFERASE"/>
    <property type="match status" value="1"/>
</dbReference>
<reference evidence="20 21" key="1">
    <citation type="submission" date="2019-05" db="EMBL/GenBank/DDBJ databases">
        <authorList>
            <person name="Farhan Ul Haque M."/>
        </authorList>
    </citation>
    <scope>NUCLEOTIDE SEQUENCE [LARGE SCALE GENOMIC DNA]</scope>
    <source>
        <strain evidence="20">2</strain>
    </source>
</reference>
<dbReference type="Proteomes" id="UP000485880">
    <property type="component" value="Unassembled WGS sequence"/>
</dbReference>
<evidence type="ECO:0000256" key="5">
    <source>
        <dbReference type="ARBA" id="ARBA00010185"/>
    </source>
</evidence>
<evidence type="ECO:0000256" key="15">
    <source>
        <dbReference type="ARBA" id="ARBA00023136"/>
    </source>
</evidence>
<comment type="similarity">
    <text evidence="5 18">Belongs to the CDS family.</text>
</comment>
<evidence type="ECO:0000256" key="7">
    <source>
        <dbReference type="ARBA" id="ARBA00019373"/>
    </source>
</evidence>
<keyword evidence="9" id="KW-0444">Lipid biosynthesis</keyword>
<dbReference type="GO" id="GO:0005886">
    <property type="term" value="C:plasma membrane"/>
    <property type="evidence" value="ECO:0007669"/>
    <property type="project" value="UniProtKB-SubCell"/>
</dbReference>
<evidence type="ECO:0000256" key="11">
    <source>
        <dbReference type="ARBA" id="ARBA00022692"/>
    </source>
</evidence>
<keyword evidence="10 18" id="KW-0808">Transferase</keyword>
<evidence type="ECO:0000256" key="8">
    <source>
        <dbReference type="ARBA" id="ARBA00022475"/>
    </source>
</evidence>
<accession>A0A8B6M5Z5</accession>
<comment type="catalytic activity">
    <reaction evidence="1 18">
        <text>a 1,2-diacyl-sn-glycero-3-phosphate + CTP + H(+) = a CDP-1,2-diacyl-sn-glycerol + diphosphate</text>
        <dbReference type="Rhea" id="RHEA:16229"/>
        <dbReference type="ChEBI" id="CHEBI:15378"/>
        <dbReference type="ChEBI" id="CHEBI:33019"/>
        <dbReference type="ChEBI" id="CHEBI:37563"/>
        <dbReference type="ChEBI" id="CHEBI:58332"/>
        <dbReference type="ChEBI" id="CHEBI:58608"/>
        <dbReference type="EC" id="2.7.7.41"/>
    </reaction>
</comment>
<protein>
    <recommendedName>
        <fullName evidence="7 18">Phosphatidate cytidylyltransferase</fullName>
        <ecNumber evidence="6 18">2.7.7.41</ecNumber>
    </recommendedName>
</protein>
<proteinExistence type="inferred from homology"/>
<dbReference type="InterPro" id="IPR000374">
    <property type="entry name" value="PC_trans"/>
</dbReference>
<comment type="subcellular location">
    <subcellularLocation>
        <location evidence="2">Cell membrane</location>
        <topology evidence="2">Multi-pass membrane protein</topology>
    </subcellularLocation>
</comment>
<dbReference type="Pfam" id="PF01148">
    <property type="entry name" value="CTP_transf_1"/>
    <property type="match status" value="1"/>
</dbReference>
<keyword evidence="16" id="KW-0594">Phospholipid biosynthesis</keyword>
<evidence type="ECO:0000256" key="14">
    <source>
        <dbReference type="ARBA" id="ARBA00023098"/>
    </source>
</evidence>
<evidence type="ECO:0000256" key="9">
    <source>
        <dbReference type="ARBA" id="ARBA00022516"/>
    </source>
</evidence>
<feature type="transmembrane region" description="Helical" evidence="19">
    <location>
        <begin position="170"/>
        <end position="188"/>
    </location>
</feature>
<evidence type="ECO:0000256" key="6">
    <source>
        <dbReference type="ARBA" id="ARBA00012487"/>
    </source>
</evidence>
<evidence type="ECO:0000256" key="16">
    <source>
        <dbReference type="ARBA" id="ARBA00023209"/>
    </source>
</evidence>
<keyword evidence="8" id="KW-1003">Cell membrane</keyword>
<evidence type="ECO:0000256" key="3">
    <source>
        <dbReference type="ARBA" id="ARBA00005119"/>
    </source>
</evidence>
<comment type="caution">
    <text evidence="20">The sequence shown here is derived from an EMBL/GenBank/DDBJ whole genome shotgun (WGS) entry which is preliminary data.</text>
</comment>
<dbReference type="EC" id="2.7.7.41" evidence="6 18"/>
<evidence type="ECO:0000256" key="19">
    <source>
        <dbReference type="SAM" id="Phobius"/>
    </source>
</evidence>
<feature type="transmembrane region" description="Helical" evidence="19">
    <location>
        <begin position="142"/>
        <end position="164"/>
    </location>
</feature>
<keyword evidence="15 19" id="KW-0472">Membrane</keyword>
<evidence type="ECO:0000256" key="13">
    <source>
        <dbReference type="ARBA" id="ARBA00022989"/>
    </source>
</evidence>
<evidence type="ECO:0000256" key="10">
    <source>
        <dbReference type="ARBA" id="ARBA00022679"/>
    </source>
</evidence>
<evidence type="ECO:0000256" key="4">
    <source>
        <dbReference type="ARBA" id="ARBA00005189"/>
    </source>
</evidence>
<dbReference type="RefSeq" id="WP_244628900.1">
    <property type="nucleotide sequence ID" value="NZ_CABFMQ020000075.1"/>
</dbReference>
<sequence>MSHLLDRPVSLSMLKDGAENPRGVDAPPLQGLDWKRQGARRLADLLPRVASSLVLAGAALTAVWQGGAIFAVIWFSATLAVGWEWQNLIDAPRLRLRFFIAATALAFATFFAAEGRFILGCGVLLAAGALAALAAGPRRRIWAFAGILYAGALIVSVSLLYALPAFGARAIFWLCATVWGTDVFAYFGGRLIGGPKLWPRISPSKTWSGTLCGVFAGALIGALMAAGFGGARLALPIFALGLLTALVSQGGDIFESFVKRRFDAKDSSALIPGHGGFMDRLDGFLAAATFAALVAALIGDWSLASGLFDWL</sequence>
<evidence type="ECO:0000256" key="17">
    <source>
        <dbReference type="ARBA" id="ARBA00023264"/>
    </source>
</evidence>
<keyword evidence="17" id="KW-1208">Phospholipid metabolism</keyword>
<feature type="transmembrane region" description="Helical" evidence="19">
    <location>
        <begin position="209"/>
        <end position="228"/>
    </location>
</feature>
<dbReference type="PROSITE" id="PS01315">
    <property type="entry name" value="CDS"/>
    <property type="match status" value="1"/>
</dbReference>
<keyword evidence="11 18" id="KW-0812">Transmembrane</keyword>
<dbReference type="GO" id="GO:0016024">
    <property type="term" value="P:CDP-diacylglycerol biosynthetic process"/>
    <property type="evidence" value="ECO:0007669"/>
    <property type="project" value="UniProtKB-UniPathway"/>
</dbReference>
<evidence type="ECO:0000313" key="21">
    <source>
        <dbReference type="Proteomes" id="UP000485880"/>
    </source>
</evidence>
<comment type="pathway">
    <text evidence="4">Lipid metabolism.</text>
</comment>
<dbReference type="AlphaFoldDB" id="A0A8B6M5Z5"/>
<evidence type="ECO:0000313" key="20">
    <source>
        <dbReference type="EMBL" id="VTZ49773.1"/>
    </source>
</evidence>
<feature type="transmembrane region" description="Helical" evidence="19">
    <location>
        <begin position="284"/>
        <end position="304"/>
    </location>
</feature>
<dbReference type="UniPathway" id="UPA00557">
    <property type="reaction ID" value="UER00614"/>
</dbReference>
<keyword evidence="14" id="KW-0443">Lipid metabolism</keyword>
<name>A0A8B6M5Z5_METTU</name>
<comment type="pathway">
    <text evidence="3 18">Phospholipid metabolism; CDP-diacylglycerol biosynthesis; CDP-diacylglycerol from sn-glycerol 3-phosphate: step 3/3.</text>
</comment>
<feature type="transmembrane region" description="Helical" evidence="19">
    <location>
        <begin position="53"/>
        <end position="82"/>
    </location>
</feature>
<keyword evidence="21" id="KW-1185">Reference proteome</keyword>
<keyword evidence="13 19" id="KW-1133">Transmembrane helix</keyword>
<evidence type="ECO:0000256" key="1">
    <source>
        <dbReference type="ARBA" id="ARBA00001698"/>
    </source>
</evidence>
<feature type="transmembrane region" description="Helical" evidence="19">
    <location>
        <begin position="234"/>
        <end position="254"/>
    </location>
</feature>
<organism evidence="20 21">
    <name type="scientific">Methylocella tundrae</name>
    <dbReference type="NCBI Taxonomy" id="227605"/>
    <lineage>
        <taxon>Bacteria</taxon>
        <taxon>Pseudomonadati</taxon>
        <taxon>Pseudomonadota</taxon>
        <taxon>Alphaproteobacteria</taxon>
        <taxon>Hyphomicrobiales</taxon>
        <taxon>Beijerinckiaceae</taxon>
        <taxon>Methylocella</taxon>
    </lineage>
</organism>
<dbReference type="EMBL" id="CABFMQ020000075">
    <property type="protein sequence ID" value="VTZ49773.1"/>
    <property type="molecule type" value="Genomic_DNA"/>
</dbReference>
<keyword evidence="12 18" id="KW-0548">Nucleotidyltransferase</keyword>
<dbReference type="GO" id="GO:0004605">
    <property type="term" value="F:phosphatidate cytidylyltransferase activity"/>
    <property type="evidence" value="ECO:0007669"/>
    <property type="project" value="UniProtKB-EC"/>
</dbReference>
<gene>
    <name evidence="20" type="ORF">MPC4_190086</name>
</gene>
<evidence type="ECO:0000256" key="18">
    <source>
        <dbReference type="RuleBase" id="RU003938"/>
    </source>
</evidence>
<dbReference type="PANTHER" id="PTHR46382">
    <property type="entry name" value="PHOSPHATIDATE CYTIDYLYLTRANSFERASE"/>
    <property type="match status" value="1"/>
</dbReference>
<evidence type="ECO:0000256" key="2">
    <source>
        <dbReference type="ARBA" id="ARBA00004651"/>
    </source>
</evidence>